<proteinExistence type="inferred from homology"/>
<dbReference type="PANTHER" id="PTHR11361:SF20">
    <property type="entry name" value="MUTS PROTEIN HOMOLOG 5"/>
    <property type="match status" value="1"/>
</dbReference>
<keyword evidence="4" id="KW-0238">DNA-binding</keyword>
<dbReference type="Gene3D" id="3.40.50.300">
    <property type="entry name" value="P-loop containing nucleotide triphosphate hydrolases"/>
    <property type="match status" value="1"/>
</dbReference>
<dbReference type="AlphaFoldDB" id="A0A1J1IQ93"/>
<comment type="similarity">
    <text evidence="1">Belongs to the DNA mismatch repair MutS family.</text>
</comment>
<organism evidence="7 8">
    <name type="scientific">Clunio marinus</name>
    <dbReference type="NCBI Taxonomy" id="568069"/>
    <lineage>
        <taxon>Eukaryota</taxon>
        <taxon>Metazoa</taxon>
        <taxon>Ecdysozoa</taxon>
        <taxon>Arthropoda</taxon>
        <taxon>Hexapoda</taxon>
        <taxon>Insecta</taxon>
        <taxon>Pterygota</taxon>
        <taxon>Neoptera</taxon>
        <taxon>Endopterygota</taxon>
        <taxon>Diptera</taxon>
        <taxon>Nematocera</taxon>
        <taxon>Chironomoidea</taxon>
        <taxon>Chironomidae</taxon>
        <taxon>Clunio</taxon>
    </lineage>
</organism>
<keyword evidence="5" id="KW-0812">Transmembrane</keyword>
<dbReference type="SUPFAM" id="SSF52540">
    <property type="entry name" value="P-loop containing nucleoside triphosphate hydrolases"/>
    <property type="match status" value="1"/>
</dbReference>
<dbReference type="InterPro" id="IPR036187">
    <property type="entry name" value="DNA_mismatch_repair_MutS_sf"/>
</dbReference>
<dbReference type="GO" id="GO:0051026">
    <property type="term" value="P:chiasma assembly"/>
    <property type="evidence" value="ECO:0007669"/>
    <property type="project" value="TreeGrafter"/>
</dbReference>
<dbReference type="Pfam" id="PF01607">
    <property type="entry name" value="CBM_14"/>
    <property type="match status" value="1"/>
</dbReference>
<sequence>MSEEENVENFNDFCDRDDVASKFILSLCWDSGILAASYYNLSSLEISIIHETIDLRPDHIQLRNLFRQIQPSFLVASASNQFLKDLIELLDLPENTDINKYKVSAYKSANANTFNISFFTYNRNNQHNVFRKRIYELDLPGLPAESSKSDRHVFIDSVFPMNQELVIICLGNLLKYLDENRLKWRHVFMSAERNPIITNVIVCNMKTQLLLDDTTFNSLNIFSNVHHPSSFKTQIRRDGLSLFNMLNQCCSSVGVQELRGILKQPTRDLSELNLRLSTIEWCLQPENHENVVKIRSYLHNILNISGIMSRIITNHGKTGDWRSLKKTIYFSFNICELCASFNQESIKETCLQDLANFTKDEYTIKSVLFVLEKILDLDMIDEKRRFTVKEGLDLVLDEKRESLEDMKINFMQMGLDKTLTTINNQTDAWNFVHFREMGFVIGTKLQIEDMNIEMMIQNKIELVLKTVGVTYFRSPNCKILNAEYEQKLTDIIDHEMRIFNRLITYINEHFAEIIDITKLCAKLDVLISFASVAATYKFTKPSFTTRKEITIVNGRHPLVQLLKEYVPSTTIVNENENNFVNIICAPNASGKSIYMKQIALICFMSHIGCYVPADECKVSILHSIFTRIYTPESVYQCSSAFMEDLQQMSKVIMNSTDRSLIIIDEFGKGTHYKDGIAFLVASIEHFADRGIATPITFVTTHYTQMFKMIKLKDVMSLKTIITRKNESGVFESLYKISDGLSNEQQFFTEFPESNKIMKNIFERKTDEDYETFTSSYNGAIKAFVLILVKMFMKKGLLLVFFIGVVLAATEKPISKRRKINRPTKAKVQIIIPPVDCGDLYEATSEIGDQGPLIRKVQHNMDCKKYFECVTNRWLVRDCPDGTTFNGQEKGCDSTKSCRPSRIEELYEDGVLELKKFMGYEENPEN</sequence>
<dbReference type="GO" id="GO:0030983">
    <property type="term" value="F:mismatched DNA binding"/>
    <property type="evidence" value="ECO:0007669"/>
    <property type="project" value="InterPro"/>
</dbReference>
<dbReference type="SUPFAM" id="SSF57625">
    <property type="entry name" value="Invertebrate chitin-binding proteins"/>
    <property type="match status" value="1"/>
</dbReference>
<dbReference type="InterPro" id="IPR002557">
    <property type="entry name" value="Chitin-bd_dom"/>
</dbReference>
<dbReference type="GO" id="GO:0008061">
    <property type="term" value="F:chitin binding"/>
    <property type="evidence" value="ECO:0007669"/>
    <property type="project" value="InterPro"/>
</dbReference>
<dbReference type="EMBL" id="CVRI01000057">
    <property type="protein sequence ID" value="CRL02391.1"/>
    <property type="molecule type" value="Genomic_DNA"/>
</dbReference>
<keyword evidence="5" id="KW-1133">Transmembrane helix</keyword>
<dbReference type="Proteomes" id="UP000183832">
    <property type="component" value="Unassembled WGS sequence"/>
</dbReference>
<keyword evidence="3" id="KW-0067">ATP-binding</keyword>
<dbReference type="GO" id="GO:0005634">
    <property type="term" value="C:nucleus"/>
    <property type="evidence" value="ECO:0007669"/>
    <property type="project" value="TreeGrafter"/>
</dbReference>
<feature type="domain" description="Chitin-binding type-2" evidence="6">
    <location>
        <begin position="833"/>
        <end position="899"/>
    </location>
</feature>
<dbReference type="SUPFAM" id="SSF48334">
    <property type="entry name" value="DNA repair protein MutS, domain III"/>
    <property type="match status" value="1"/>
</dbReference>
<keyword evidence="8" id="KW-1185">Reference proteome</keyword>
<dbReference type="PROSITE" id="PS50940">
    <property type="entry name" value="CHIT_BIND_II"/>
    <property type="match status" value="1"/>
</dbReference>
<keyword evidence="5" id="KW-0472">Membrane</keyword>
<evidence type="ECO:0000256" key="1">
    <source>
        <dbReference type="ARBA" id="ARBA00006271"/>
    </source>
</evidence>
<accession>A0A1J1IQ93</accession>
<evidence type="ECO:0000259" key="6">
    <source>
        <dbReference type="PROSITE" id="PS50940"/>
    </source>
</evidence>
<evidence type="ECO:0000313" key="7">
    <source>
        <dbReference type="EMBL" id="CRL02391.1"/>
    </source>
</evidence>
<dbReference type="OrthoDB" id="29596at2759"/>
<dbReference type="STRING" id="568069.A0A1J1IQ93"/>
<dbReference type="InterPro" id="IPR036508">
    <property type="entry name" value="Chitin-bd_dom_sf"/>
</dbReference>
<dbReference type="SMART" id="SM00494">
    <property type="entry name" value="ChtBD2"/>
    <property type="match status" value="1"/>
</dbReference>
<dbReference type="GO" id="GO:0006298">
    <property type="term" value="P:mismatch repair"/>
    <property type="evidence" value="ECO:0007669"/>
    <property type="project" value="InterPro"/>
</dbReference>
<name>A0A1J1IQ93_9DIPT</name>
<dbReference type="InterPro" id="IPR045076">
    <property type="entry name" value="MutS"/>
</dbReference>
<evidence type="ECO:0000313" key="8">
    <source>
        <dbReference type="Proteomes" id="UP000183832"/>
    </source>
</evidence>
<dbReference type="PANTHER" id="PTHR11361">
    <property type="entry name" value="DNA MISMATCH REPAIR PROTEIN MUTS FAMILY MEMBER"/>
    <property type="match status" value="1"/>
</dbReference>
<dbReference type="Gene3D" id="1.10.1420.10">
    <property type="match status" value="1"/>
</dbReference>
<evidence type="ECO:0000256" key="5">
    <source>
        <dbReference type="SAM" id="Phobius"/>
    </source>
</evidence>
<feature type="transmembrane region" description="Helical" evidence="5">
    <location>
        <begin position="782"/>
        <end position="808"/>
    </location>
</feature>
<dbReference type="SMART" id="SM00533">
    <property type="entry name" value="MUTSd"/>
    <property type="match status" value="1"/>
</dbReference>
<keyword evidence="2" id="KW-0547">Nucleotide-binding</keyword>
<dbReference type="SMART" id="SM00534">
    <property type="entry name" value="MUTSac"/>
    <property type="match status" value="1"/>
</dbReference>
<dbReference type="GO" id="GO:0005524">
    <property type="term" value="F:ATP binding"/>
    <property type="evidence" value="ECO:0007669"/>
    <property type="project" value="UniProtKB-KW"/>
</dbReference>
<dbReference type="Gene3D" id="2.170.140.10">
    <property type="entry name" value="Chitin binding domain"/>
    <property type="match status" value="1"/>
</dbReference>
<evidence type="ECO:0000256" key="2">
    <source>
        <dbReference type="ARBA" id="ARBA00022741"/>
    </source>
</evidence>
<dbReference type="GO" id="GO:0005576">
    <property type="term" value="C:extracellular region"/>
    <property type="evidence" value="ECO:0007669"/>
    <property type="project" value="InterPro"/>
</dbReference>
<dbReference type="InterPro" id="IPR027417">
    <property type="entry name" value="P-loop_NTPase"/>
</dbReference>
<protein>
    <submittedName>
        <fullName evidence="7">CLUMA_CG015182, isoform A</fullName>
    </submittedName>
</protein>
<evidence type="ECO:0000256" key="3">
    <source>
        <dbReference type="ARBA" id="ARBA00022840"/>
    </source>
</evidence>
<dbReference type="GO" id="GO:0140664">
    <property type="term" value="F:ATP-dependent DNA damage sensor activity"/>
    <property type="evidence" value="ECO:0007669"/>
    <property type="project" value="InterPro"/>
</dbReference>
<evidence type="ECO:0000256" key="4">
    <source>
        <dbReference type="ARBA" id="ARBA00023125"/>
    </source>
</evidence>
<dbReference type="InterPro" id="IPR000432">
    <property type="entry name" value="DNA_mismatch_repair_MutS_C"/>
</dbReference>
<dbReference type="Pfam" id="PF00488">
    <property type="entry name" value="MutS_V"/>
    <property type="match status" value="1"/>
</dbReference>
<dbReference type="Pfam" id="PF05192">
    <property type="entry name" value="MutS_III"/>
    <property type="match status" value="1"/>
</dbReference>
<reference evidence="7 8" key="1">
    <citation type="submission" date="2015-04" db="EMBL/GenBank/DDBJ databases">
        <authorList>
            <person name="Syromyatnikov M.Y."/>
            <person name="Popov V.N."/>
        </authorList>
    </citation>
    <scope>NUCLEOTIDE SEQUENCE [LARGE SCALE GENOMIC DNA]</scope>
</reference>
<gene>
    <name evidence="7" type="ORF">CLUMA_CG015182</name>
</gene>
<dbReference type="PROSITE" id="PS00486">
    <property type="entry name" value="DNA_MISMATCH_REPAIR_2"/>
    <property type="match status" value="1"/>
</dbReference>
<dbReference type="InterPro" id="IPR007696">
    <property type="entry name" value="DNA_mismatch_repair_MutS_core"/>
</dbReference>